<name>H0ECH7_GLAL7</name>
<organism evidence="1 2">
    <name type="scientific">Glarea lozoyensis (strain ATCC 74030 / MF5533)</name>
    <dbReference type="NCBI Taxonomy" id="1104152"/>
    <lineage>
        <taxon>Eukaryota</taxon>
        <taxon>Fungi</taxon>
        <taxon>Dikarya</taxon>
        <taxon>Ascomycota</taxon>
        <taxon>Pezizomycotina</taxon>
        <taxon>Leotiomycetes</taxon>
        <taxon>Helotiales</taxon>
        <taxon>Helotiaceae</taxon>
        <taxon>Glarea</taxon>
    </lineage>
</organism>
<accession>H0ECH7</accession>
<dbReference type="Proteomes" id="UP000005446">
    <property type="component" value="Unassembled WGS sequence"/>
</dbReference>
<evidence type="ECO:0000313" key="1">
    <source>
        <dbReference type="EMBL" id="EHL03763.1"/>
    </source>
</evidence>
<dbReference type="HOGENOM" id="CLU_2654711_0_0_1"/>
<reference evidence="1 2" key="1">
    <citation type="journal article" date="2012" name="Eukaryot. Cell">
        <title>Genome sequence of the fungus Glarea lozoyensis: the first genome sequence of a species from the Helotiaceae family.</title>
        <authorList>
            <person name="Youssar L."/>
            <person name="Gruening B.A."/>
            <person name="Erxleben A."/>
            <person name="Guenther S."/>
            <person name="Huettel W."/>
        </authorList>
    </citation>
    <scope>NUCLEOTIDE SEQUENCE [LARGE SCALE GENOMIC DNA]</scope>
    <source>
        <strain evidence="2">ATCC 74030 / MF5533</strain>
    </source>
</reference>
<dbReference type="EMBL" id="AGUE01000004">
    <property type="protein sequence ID" value="EHL03763.1"/>
    <property type="molecule type" value="Genomic_DNA"/>
</dbReference>
<evidence type="ECO:0000313" key="2">
    <source>
        <dbReference type="Proteomes" id="UP000005446"/>
    </source>
</evidence>
<protein>
    <submittedName>
        <fullName evidence="1">Uncharacterized protein</fullName>
    </submittedName>
</protein>
<comment type="caution">
    <text evidence="1">The sequence shown here is derived from an EMBL/GenBank/DDBJ whole genome shotgun (WGS) entry which is preliminary data.</text>
</comment>
<gene>
    <name evidence="1" type="ORF">M7I_0115</name>
</gene>
<keyword evidence="2" id="KW-1185">Reference proteome</keyword>
<proteinExistence type="predicted"/>
<dbReference type="InParanoid" id="H0ECH7"/>
<sequence>MTNKDTFNNSFDHITQIERADEFLHVVHGIKQDFSTSCHEVSSMVSSVASIPWRGVLSSWLIDEMKSALDLSAPDR</sequence>
<dbReference type="AlphaFoldDB" id="H0ECH7"/>